<evidence type="ECO:0000313" key="5">
    <source>
        <dbReference type="Proteomes" id="UP000251035"/>
    </source>
</evidence>
<dbReference type="InterPro" id="IPR016181">
    <property type="entry name" value="Acyl_CoA_acyltransferase"/>
</dbReference>
<reference evidence="3 6" key="3">
    <citation type="submission" date="2018-09" db="EMBL/GenBank/DDBJ databases">
        <title>Draft genome sequences of Legionella taurinensis isolated from water samples.</title>
        <authorList>
            <person name="Chakeri A."/>
            <person name="Allerberger F."/>
            <person name="Kundi M."/>
            <person name="Ruppitsch W."/>
            <person name="Schmid D."/>
        </authorList>
    </citation>
    <scope>NUCLEOTIDE SEQUENCE [LARGE SCALE GENOMIC DNA]</scope>
    <source>
        <strain evidence="3 6">4570-18-6</strain>
    </source>
</reference>
<dbReference type="PANTHER" id="PTHR43415:SF3">
    <property type="entry name" value="GNAT-FAMILY ACETYLTRANSFERASE"/>
    <property type="match status" value="1"/>
</dbReference>
<dbReference type="OrthoDB" id="9801656at2"/>
<comment type="caution">
    <text evidence="3">The sequence shown here is derived from an EMBL/GenBank/DDBJ whole genome shotgun (WGS) entry which is preliminary data.</text>
</comment>
<accession>A0A3A5LG05</accession>
<evidence type="ECO:0000259" key="1">
    <source>
        <dbReference type="PROSITE" id="PS51186"/>
    </source>
</evidence>
<dbReference type="PROSITE" id="PS51186">
    <property type="entry name" value="GNAT"/>
    <property type="match status" value="1"/>
</dbReference>
<dbReference type="CDD" id="cd04301">
    <property type="entry name" value="NAT_SF"/>
    <property type="match status" value="1"/>
</dbReference>
<dbReference type="Gene3D" id="3.40.630.30">
    <property type="match status" value="1"/>
</dbReference>
<keyword evidence="3" id="KW-0808">Transferase</keyword>
<reference evidence="4 7" key="2">
    <citation type="submission" date="2018-04" db="EMBL/GenBank/DDBJ databases">
        <title>Whole genome sequence comparison of clinical and drinking water Legionella pneumophila isolates.</title>
        <authorList>
            <person name="Garner E."/>
        </authorList>
    </citation>
    <scope>NUCLEOTIDE SEQUENCE [LARGE SCALE GENOMIC DNA]</scope>
    <source>
        <strain evidence="4 7">WH02</strain>
    </source>
</reference>
<sequence length="168" mass="19486">MNSHLVTLRFPLQSDSANYFKWINDKELVLFNGNFKEVSQQEHQQWFDNLFKPSDAITFSILENQDNKLIGSCSLRNISQIHHNAELQIRIGEREYQNRGYGSDAVRKLVDWGFSSLNLKRIYLNVLSTNQRAIKAYQKCDFQIEGILRKAACIDGNFIDLVVMAIIK</sequence>
<dbReference type="Proteomes" id="UP000306421">
    <property type="component" value="Unassembled WGS sequence"/>
</dbReference>
<protein>
    <submittedName>
        <fullName evidence="2 3">N-acetyltransferase</fullName>
    </submittedName>
</protein>
<reference evidence="2 5" key="1">
    <citation type="submission" date="2018-04" db="EMBL/GenBank/DDBJ databases">
        <title>Whole genome sequence comparison of clinical and drinking water Legionella pneumophila isolates associated with the Flint Water Crisis.</title>
        <authorList>
            <person name="Garner E."/>
            <person name="Brown C."/>
            <person name="Schwake O."/>
            <person name="Coil D."/>
            <person name="Jospin G."/>
            <person name="Eisen J."/>
            <person name="Edwards M."/>
            <person name="Pruden A."/>
        </authorList>
    </citation>
    <scope>NUCLEOTIDE SEQUENCE [LARGE SCALE GENOMIC DNA]</scope>
    <source>
        <strain evidence="2 5">Genessee03</strain>
    </source>
</reference>
<evidence type="ECO:0000313" key="6">
    <source>
        <dbReference type="Proteomes" id="UP000270757"/>
    </source>
</evidence>
<name>A0A3A5LG05_9GAMM</name>
<evidence type="ECO:0000313" key="3">
    <source>
        <dbReference type="EMBL" id="RJT47767.1"/>
    </source>
</evidence>
<dbReference type="InterPro" id="IPR000182">
    <property type="entry name" value="GNAT_dom"/>
</dbReference>
<dbReference type="Proteomes" id="UP000270757">
    <property type="component" value="Unassembled WGS sequence"/>
</dbReference>
<dbReference type="AlphaFoldDB" id="A0A3A5LG05"/>
<dbReference type="SUPFAM" id="SSF55729">
    <property type="entry name" value="Acyl-CoA N-acyltransferases (Nat)"/>
    <property type="match status" value="1"/>
</dbReference>
<dbReference type="EMBL" id="QCXM01000009">
    <property type="protein sequence ID" value="PUT46800.1"/>
    <property type="molecule type" value="Genomic_DNA"/>
</dbReference>
<keyword evidence="5" id="KW-1185">Reference proteome</keyword>
<evidence type="ECO:0000313" key="2">
    <source>
        <dbReference type="EMBL" id="PUT46800.1"/>
    </source>
</evidence>
<organism evidence="3 6">
    <name type="scientific">Legionella taurinensis</name>
    <dbReference type="NCBI Taxonomy" id="70611"/>
    <lineage>
        <taxon>Bacteria</taxon>
        <taxon>Pseudomonadati</taxon>
        <taxon>Pseudomonadota</taxon>
        <taxon>Gammaproteobacteria</taxon>
        <taxon>Legionellales</taxon>
        <taxon>Legionellaceae</taxon>
        <taxon>Legionella</taxon>
    </lineage>
</organism>
<dbReference type="RefSeq" id="WP_108293551.1">
    <property type="nucleotide sequence ID" value="NZ_CAAAIR010000006.1"/>
</dbReference>
<dbReference type="GO" id="GO:0016747">
    <property type="term" value="F:acyltransferase activity, transferring groups other than amino-acyl groups"/>
    <property type="evidence" value="ECO:0007669"/>
    <property type="project" value="InterPro"/>
</dbReference>
<dbReference type="EMBL" id="QZWB01000005">
    <property type="protein sequence ID" value="RJT47767.1"/>
    <property type="molecule type" value="Genomic_DNA"/>
</dbReference>
<dbReference type="EMBL" id="QFGG01000008">
    <property type="protein sequence ID" value="TID41732.1"/>
    <property type="molecule type" value="Genomic_DNA"/>
</dbReference>
<evidence type="ECO:0000313" key="4">
    <source>
        <dbReference type="EMBL" id="TID41732.1"/>
    </source>
</evidence>
<feature type="domain" description="N-acetyltransferase" evidence="1">
    <location>
        <begin position="18"/>
        <end position="168"/>
    </location>
</feature>
<evidence type="ECO:0000313" key="7">
    <source>
        <dbReference type="Proteomes" id="UP000306421"/>
    </source>
</evidence>
<dbReference type="PANTHER" id="PTHR43415">
    <property type="entry name" value="SPERMIDINE N(1)-ACETYLTRANSFERASE"/>
    <property type="match status" value="1"/>
</dbReference>
<dbReference type="GeneID" id="48946992"/>
<dbReference type="Pfam" id="PF13302">
    <property type="entry name" value="Acetyltransf_3"/>
    <property type="match status" value="1"/>
</dbReference>
<dbReference type="Proteomes" id="UP000251035">
    <property type="component" value="Unassembled WGS sequence"/>
</dbReference>
<gene>
    <name evidence="3" type="ORF">D6J04_06435</name>
    <name evidence="2" type="ORF">DB745_09730</name>
    <name evidence="4" type="ORF">DIZ81_09725</name>
</gene>
<proteinExistence type="predicted"/>